<proteinExistence type="inferred from homology"/>
<keyword evidence="3" id="KW-1003">Cell membrane</keyword>
<feature type="transmembrane region" description="Helical" evidence="7">
    <location>
        <begin position="173"/>
        <end position="192"/>
    </location>
</feature>
<gene>
    <name evidence="9" type="ORF">IHE39_25455</name>
</gene>
<accession>A0ABR9GVE3</accession>
<evidence type="ECO:0000256" key="2">
    <source>
        <dbReference type="ARBA" id="ARBA00022448"/>
    </source>
</evidence>
<feature type="transmembrane region" description="Helical" evidence="7">
    <location>
        <begin position="135"/>
        <end position="161"/>
    </location>
</feature>
<dbReference type="EMBL" id="JACZEP010000012">
    <property type="protein sequence ID" value="MBE1207641.1"/>
    <property type="molecule type" value="Genomic_DNA"/>
</dbReference>
<evidence type="ECO:0000313" key="9">
    <source>
        <dbReference type="EMBL" id="MBE1207641.1"/>
    </source>
</evidence>
<keyword evidence="5 7" id="KW-1133">Transmembrane helix</keyword>
<evidence type="ECO:0000256" key="4">
    <source>
        <dbReference type="ARBA" id="ARBA00022692"/>
    </source>
</evidence>
<evidence type="ECO:0000259" key="8">
    <source>
        <dbReference type="PROSITE" id="PS50928"/>
    </source>
</evidence>
<evidence type="ECO:0000313" key="10">
    <source>
        <dbReference type="Proteomes" id="UP000598227"/>
    </source>
</evidence>
<evidence type="ECO:0000256" key="1">
    <source>
        <dbReference type="ARBA" id="ARBA00004651"/>
    </source>
</evidence>
<name>A0ABR9GVE3_9HYPH</name>
<dbReference type="PANTHER" id="PTHR43163:SF6">
    <property type="entry name" value="DIPEPTIDE TRANSPORT SYSTEM PERMEASE PROTEIN DPPB-RELATED"/>
    <property type="match status" value="1"/>
</dbReference>
<feature type="transmembrane region" description="Helical" evidence="7">
    <location>
        <begin position="103"/>
        <end position="123"/>
    </location>
</feature>
<dbReference type="InterPro" id="IPR035906">
    <property type="entry name" value="MetI-like_sf"/>
</dbReference>
<feature type="transmembrane region" description="Helical" evidence="7">
    <location>
        <begin position="227"/>
        <end position="253"/>
    </location>
</feature>
<dbReference type="Proteomes" id="UP000598227">
    <property type="component" value="Unassembled WGS sequence"/>
</dbReference>
<protein>
    <submittedName>
        <fullName evidence="9">ABC transporter permease</fullName>
    </submittedName>
</protein>
<keyword evidence="2 7" id="KW-0813">Transport</keyword>
<dbReference type="SUPFAM" id="SSF161098">
    <property type="entry name" value="MetI-like"/>
    <property type="match status" value="1"/>
</dbReference>
<keyword evidence="10" id="KW-1185">Reference proteome</keyword>
<evidence type="ECO:0000256" key="6">
    <source>
        <dbReference type="ARBA" id="ARBA00023136"/>
    </source>
</evidence>
<dbReference type="CDD" id="cd06261">
    <property type="entry name" value="TM_PBP2"/>
    <property type="match status" value="1"/>
</dbReference>
<dbReference type="Gene3D" id="1.10.3720.10">
    <property type="entry name" value="MetI-like"/>
    <property type="match status" value="1"/>
</dbReference>
<dbReference type="InterPro" id="IPR045621">
    <property type="entry name" value="BPD_transp_1_N"/>
</dbReference>
<comment type="caution">
    <text evidence="9">The sequence shown here is derived from an EMBL/GenBank/DDBJ whole genome shotgun (WGS) entry which is preliminary data.</text>
</comment>
<comment type="similarity">
    <text evidence="7">Belongs to the binding-protein-dependent transport system permease family.</text>
</comment>
<keyword evidence="4 7" id="KW-0812">Transmembrane</keyword>
<sequence length="308" mass="33320">MIGFTLRRLVLLLPVFFVVSLVVFFIIHLVPGDPIDNLLRAGSSPEQRLQIAAKYGLDRSLVEQYFTWMGRLLSGDLGTSIIQGRPVSALIARNLPFSLELGIAALLFSTLTGITAGVIAASYQGTRVDDVITGFILLGSTVPSFWLGLLLILVFAVWLGWVPVSGARGWSSLILPTIAAGLGGIALVARVTRIAMIETSRQDFVTLLHAKGLPPFIIQLRHVLRHAMVPVVTILSLRIGWVLGGAVTIEYVFARPGLGSLLIRALNQRDYPLVQGCLLMLAMAVIIGALIGDIVQAAMDPRQREVRA</sequence>
<dbReference type="RefSeq" id="WP_192568456.1">
    <property type="nucleotide sequence ID" value="NZ_JACZEP010000012.1"/>
</dbReference>
<reference evidence="9 10" key="1">
    <citation type="submission" date="2020-09" db="EMBL/GenBank/DDBJ databases">
        <title>Draft Genome Sequence of Aminobacter carboxidus type strain DSM 1086, a soil Gram-negative carboxydobacterium.</title>
        <authorList>
            <person name="Turrini P."/>
            <person name="Tescari M."/>
            <person name="Artuso I."/>
            <person name="Lugli G.A."/>
            <person name="Frangipani E."/>
            <person name="Ventura M."/>
            <person name="Visca P."/>
        </authorList>
    </citation>
    <scope>NUCLEOTIDE SEQUENCE [LARGE SCALE GENOMIC DNA]</scope>
    <source>
        <strain evidence="9 10">DSM 1086</strain>
    </source>
</reference>
<comment type="subcellular location">
    <subcellularLocation>
        <location evidence="1 7">Cell membrane</location>
        <topology evidence="1 7">Multi-pass membrane protein</topology>
    </subcellularLocation>
</comment>
<dbReference type="Pfam" id="PF00528">
    <property type="entry name" value="BPD_transp_1"/>
    <property type="match status" value="1"/>
</dbReference>
<dbReference type="PROSITE" id="PS50928">
    <property type="entry name" value="ABC_TM1"/>
    <property type="match status" value="1"/>
</dbReference>
<dbReference type="PANTHER" id="PTHR43163">
    <property type="entry name" value="DIPEPTIDE TRANSPORT SYSTEM PERMEASE PROTEIN DPPB-RELATED"/>
    <property type="match status" value="1"/>
</dbReference>
<keyword evidence="6 7" id="KW-0472">Membrane</keyword>
<feature type="domain" description="ABC transmembrane type-1" evidence="8">
    <location>
        <begin position="95"/>
        <end position="292"/>
    </location>
</feature>
<feature type="transmembrane region" description="Helical" evidence="7">
    <location>
        <begin position="9"/>
        <end position="30"/>
    </location>
</feature>
<feature type="transmembrane region" description="Helical" evidence="7">
    <location>
        <begin position="273"/>
        <end position="295"/>
    </location>
</feature>
<dbReference type="InterPro" id="IPR000515">
    <property type="entry name" value="MetI-like"/>
</dbReference>
<evidence type="ECO:0000256" key="3">
    <source>
        <dbReference type="ARBA" id="ARBA00022475"/>
    </source>
</evidence>
<evidence type="ECO:0000256" key="7">
    <source>
        <dbReference type="RuleBase" id="RU363032"/>
    </source>
</evidence>
<dbReference type="Pfam" id="PF19300">
    <property type="entry name" value="BPD_transp_1_N"/>
    <property type="match status" value="1"/>
</dbReference>
<organism evidence="9 10">
    <name type="scientific">Aminobacter carboxidus</name>
    <dbReference type="NCBI Taxonomy" id="376165"/>
    <lineage>
        <taxon>Bacteria</taxon>
        <taxon>Pseudomonadati</taxon>
        <taxon>Pseudomonadota</taxon>
        <taxon>Alphaproteobacteria</taxon>
        <taxon>Hyphomicrobiales</taxon>
        <taxon>Phyllobacteriaceae</taxon>
        <taxon>Aminobacter</taxon>
    </lineage>
</organism>
<evidence type="ECO:0000256" key="5">
    <source>
        <dbReference type="ARBA" id="ARBA00022989"/>
    </source>
</evidence>